<accession>A0A1W1UUI1</accession>
<dbReference type="InterPro" id="IPR010895">
    <property type="entry name" value="CHRD"/>
</dbReference>
<dbReference type="GO" id="GO:0006801">
    <property type="term" value="P:superoxide metabolic process"/>
    <property type="evidence" value="ECO:0007669"/>
    <property type="project" value="InterPro"/>
</dbReference>
<dbReference type="EMBL" id="FWWU01000007">
    <property type="protein sequence ID" value="SMB84471.1"/>
    <property type="molecule type" value="Genomic_DNA"/>
</dbReference>
<proteinExistence type="inferred from homology"/>
<feature type="signal peptide" evidence="2">
    <location>
        <begin position="1"/>
        <end position="24"/>
    </location>
</feature>
<feature type="domain" description="CHRD" evidence="3">
    <location>
        <begin position="35"/>
        <end position="134"/>
    </location>
</feature>
<protein>
    <submittedName>
        <fullName evidence="4">CHRD domain-containing protein</fullName>
    </submittedName>
</protein>
<evidence type="ECO:0000313" key="4">
    <source>
        <dbReference type="EMBL" id="SMB84471.1"/>
    </source>
</evidence>
<keyword evidence="5" id="KW-1185">Reference proteome</keyword>
<dbReference type="GO" id="GO:0046872">
    <property type="term" value="F:metal ion binding"/>
    <property type="evidence" value="ECO:0007669"/>
    <property type="project" value="InterPro"/>
</dbReference>
<name>A0A1W1UUI1_9DEIO</name>
<dbReference type="AlphaFoldDB" id="A0A1W1UUI1"/>
<organism evidence="4 5">
    <name type="scientific">Deinococcus hopiensis KR-140</name>
    <dbReference type="NCBI Taxonomy" id="695939"/>
    <lineage>
        <taxon>Bacteria</taxon>
        <taxon>Thermotogati</taxon>
        <taxon>Deinococcota</taxon>
        <taxon>Deinococci</taxon>
        <taxon>Deinococcales</taxon>
        <taxon>Deinococcaceae</taxon>
        <taxon>Deinococcus</taxon>
    </lineage>
</organism>
<feature type="chain" id="PRO_5013297649" evidence="2">
    <location>
        <begin position="25"/>
        <end position="148"/>
    </location>
</feature>
<gene>
    <name evidence="4" type="ORF">SAMN00790413_05145</name>
</gene>
<dbReference type="InterPro" id="IPR036423">
    <property type="entry name" value="SOD-like_Cu/Zn_dom_sf"/>
</dbReference>
<reference evidence="4 5" key="1">
    <citation type="submission" date="2017-04" db="EMBL/GenBank/DDBJ databases">
        <authorList>
            <person name="Afonso C.L."/>
            <person name="Miller P.J."/>
            <person name="Scott M.A."/>
            <person name="Spackman E."/>
            <person name="Goraichik I."/>
            <person name="Dimitrov K.M."/>
            <person name="Suarez D.L."/>
            <person name="Swayne D.E."/>
        </authorList>
    </citation>
    <scope>NUCLEOTIDE SEQUENCE [LARGE SCALE GENOMIC DNA]</scope>
    <source>
        <strain evidence="4 5">KR-140</strain>
    </source>
</reference>
<evidence type="ECO:0000259" key="3">
    <source>
        <dbReference type="Pfam" id="PF07452"/>
    </source>
</evidence>
<dbReference type="Pfam" id="PF07452">
    <property type="entry name" value="CHRD"/>
    <property type="match status" value="1"/>
</dbReference>
<dbReference type="Proteomes" id="UP000192582">
    <property type="component" value="Unassembled WGS sequence"/>
</dbReference>
<comment type="similarity">
    <text evidence="1">Belongs to the Cu-Zn superoxide dismutase family.</text>
</comment>
<sequence>MIVQKSVLGLFTATLLGSCSMMMGQGTTYNFKHNPNAADPAAMGRAVATMDGSMVSTTLSLSGLTPGKAYIAHYHAFGPASSTDPCASSGPVTLGFPNFSADANGNASVTVKGDMTKIMGDMGAYINVHYASDPSVVPICAPVKMTKG</sequence>
<evidence type="ECO:0000313" key="5">
    <source>
        <dbReference type="Proteomes" id="UP000192582"/>
    </source>
</evidence>
<dbReference type="RefSeq" id="WP_084046859.1">
    <property type="nucleotide sequence ID" value="NZ_FWWU01000007.1"/>
</dbReference>
<evidence type="ECO:0000256" key="1">
    <source>
        <dbReference type="ARBA" id="ARBA00010457"/>
    </source>
</evidence>
<evidence type="ECO:0000256" key="2">
    <source>
        <dbReference type="SAM" id="SignalP"/>
    </source>
</evidence>
<dbReference type="SUPFAM" id="SSF49329">
    <property type="entry name" value="Cu,Zn superoxide dismutase-like"/>
    <property type="match status" value="1"/>
</dbReference>
<dbReference type="OrthoDB" id="9757546at2"/>
<dbReference type="PROSITE" id="PS51257">
    <property type="entry name" value="PROKAR_LIPOPROTEIN"/>
    <property type="match status" value="1"/>
</dbReference>
<keyword evidence="2" id="KW-0732">Signal</keyword>